<comment type="caution">
    <text evidence="1">The sequence shown here is derived from an EMBL/GenBank/DDBJ whole genome shotgun (WGS) entry which is preliminary data.</text>
</comment>
<dbReference type="EMBL" id="BAAAOG010000001">
    <property type="protein sequence ID" value="GAA1947338.1"/>
    <property type="molecule type" value="Genomic_DNA"/>
</dbReference>
<reference evidence="2" key="1">
    <citation type="journal article" date="2019" name="Int. J. Syst. Evol. Microbiol.">
        <title>The Global Catalogue of Microorganisms (GCM) 10K type strain sequencing project: providing services to taxonomists for standard genome sequencing and annotation.</title>
        <authorList>
            <consortium name="The Broad Institute Genomics Platform"/>
            <consortium name="The Broad Institute Genome Sequencing Center for Infectious Disease"/>
            <person name="Wu L."/>
            <person name="Ma J."/>
        </authorList>
    </citation>
    <scope>NUCLEOTIDE SEQUENCE [LARGE SCALE GENOMIC DNA]</scope>
    <source>
        <strain evidence="2">JCM 14901</strain>
    </source>
</reference>
<accession>A0ABP5BKW0</accession>
<keyword evidence="2" id="KW-1185">Reference proteome</keyword>
<gene>
    <name evidence="1" type="ORF">GCM10009776_06710</name>
</gene>
<organism evidence="1 2">
    <name type="scientific">Microbacterium deminutum</name>
    <dbReference type="NCBI Taxonomy" id="344164"/>
    <lineage>
        <taxon>Bacteria</taxon>
        <taxon>Bacillati</taxon>
        <taxon>Actinomycetota</taxon>
        <taxon>Actinomycetes</taxon>
        <taxon>Micrococcales</taxon>
        <taxon>Microbacteriaceae</taxon>
        <taxon>Microbacterium</taxon>
    </lineage>
</organism>
<dbReference type="Proteomes" id="UP001499933">
    <property type="component" value="Unassembled WGS sequence"/>
</dbReference>
<protein>
    <submittedName>
        <fullName evidence="1">Uncharacterized protein</fullName>
    </submittedName>
</protein>
<evidence type="ECO:0000313" key="1">
    <source>
        <dbReference type="EMBL" id="GAA1947338.1"/>
    </source>
</evidence>
<proteinExistence type="predicted"/>
<name>A0ABP5BKW0_9MICO</name>
<sequence>MSERSIHGRGSPSDRRGELLAIARSEARSHRPVDVLAQWSDDATVRPSQVDQRTSTAYDALALEAAAGYEALLLSPVAPIGTNSSVAPTSQDRTLSTIRGSEVVSDPTNVLALECARRLRASPGDHVRLCTAHQVVRRQPVPSGPGFTQHFRLFSLADAGRGLADDGFEVAAVTEQLGVHRRILDTAARVHGLVWERPVAIVRTDDRLPAIADRVAAALHLAQPDVEVRSEPLHSAYYGGLRILFGVHSHDGTLREWIDLGAFDWVGQLTGNRRQRFVASAIGLQLLPLLRPGAMSP</sequence>
<dbReference type="RefSeq" id="WP_344091161.1">
    <property type="nucleotide sequence ID" value="NZ_BAAAOG010000001.1"/>
</dbReference>
<evidence type="ECO:0000313" key="2">
    <source>
        <dbReference type="Proteomes" id="UP001499933"/>
    </source>
</evidence>